<dbReference type="Proteomes" id="UP000237631">
    <property type="component" value="Unassembled WGS sequence"/>
</dbReference>
<gene>
    <name evidence="1" type="ORF">CBER1_08618</name>
</gene>
<evidence type="ECO:0000313" key="1">
    <source>
        <dbReference type="EMBL" id="PPJ51337.1"/>
    </source>
</evidence>
<dbReference type="OrthoDB" id="3649915at2759"/>
<accession>A0A2S6BV46</accession>
<keyword evidence="2" id="KW-1185">Reference proteome</keyword>
<evidence type="ECO:0000313" key="2">
    <source>
        <dbReference type="Proteomes" id="UP000237631"/>
    </source>
</evidence>
<reference evidence="2" key="1">
    <citation type="journal article" date="2017" name="bioRxiv">
        <title>Conservation of a gene cluster reveals novel cercosporin biosynthetic mechanisms and extends production to the genus Colletotrichum.</title>
        <authorList>
            <person name="de Jonge R."/>
            <person name="Ebert M.K."/>
            <person name="Huitt-Roehl C.R."/>
            <person name="Pal P."/>
            <person name="Suttle J.C."/>
            <person name="Spanner R.E."/>
            <person name="Neubauer J.D."/>
            <person name="Jurick W.M.II."/>
            <person name="Stott K.A."/>
            <person name="Secor G.A."/>
            <person name="Thomma B.P.H.J."/>
            <person name="Van de Peer Y."/>
            <person name="Townsend C.A."/>
            <person name="Bolton M.D."/>
        </authorList>
    </citation>
    <scope>NUCLEOTIDE SEQUENCE [LARGE SCALE GENOMIC DNA]</scope>
    <source>
        <strain evidence="2">CBS538.71</strain>
    </source>
</reference>
<dbReference type="InterPro" id="IPR038883">
    <property type="entry name" value="AN11006-like"/>
</dbReference>
<comment type="caution">
    <text evidence="1">The sequence shown here is derived from an EMBL/GenBank/DDBJ whole genome shotgun (WGS) entry which is preliminary data.</text>
</comment>
<organism evidence="1 2">
    <name type="scientific">Cercospora berteroae</name>
    <dbReference type="NCBI Taxonomy" id="357750"/>
    <lineage>
        <taxon>Eukaryota</taxon>
        <taxon>Fungi</taxon>
        <taxon>Dikarya</taxon>
        <taxon>Ascomycota</taxon>
        <taxon>Pezizomycotina</taxon>
        <taxon>Dothideomycetes</taxon>
        <taxon>Dothideomycetidae</taxon>
        <taxon>Mycosphaerellales</taxon>
        <taxon>Mycosphaerellaceae</taxon>
        <taxon>Cercospora</taxon>
    </lineage>
</organism>
<proteinExistence type="predicted"/>
<dbReference type="AlphaFoldDB" id="A0A2S6BV46"/>
<name>A0A2S6BV46_9PEZI</name>
<dbReference type="PANTHER" id="PTHR42085">
    <property type="entry name" value="F-BOX DOMAIN-CONTAINING PROTEIN"/>
    <property type="match status" value="1"/>
</dbReference>
<dbReference type="PANTHER" id="PTHR42085:SF1">
    <property type="entry name" value="F-BOX DOMAIN-CONTAINING PROTEIN"/>
    <property type="match status" value="1"/>
</dbReference>
<dbReference type="EMBL" id="PNEN01001758">
    <property type="protein sequence ID" value="PPJ51337.1"/>
    <property type="molecule type" value="Genomic_DNA"/>
</dbReference>
<sequence>MSPWPLEKGNMLVDSDREAGLLTDGLDSYWRMDSYAGVADSVLAKQLRKAGYKISRSPRPTKEALVARYQRIDKGLLCYDTCSVEELRAFAEARGLQIDNSRRRKRTRLVETLEKVDSKRPFHRFMDLPAELRVSIYEFYISDFPALLHKPTQPPLARTSQLIRQELLPVFYTNQEIALTMTLDARVAFELRWSEQTDDFLKSLHSSHVALLRKPTIKIEADLKDFVLIDYEQHQDLFVVRIQLGSPKHSCSVGFKRLNLNALYLDFADIQQWEGDFQPIQDEVQATLELARNRTEDKTPQLKSEDLEAARRQMQAWLRKNISRK</sequence>
<protein>
    <submittedName>
        <fullName evidence="1">Uncharacterized protein</fullName>
    </submittedName>
</protein>